<comment type="caution">
    <text evidence="1">The sequence shown here is derived from an EMBL/GenBank/DDBJ whole genome shotgun (WGS) entry which is preliminary data.</text>
</comment>
<evidence type="ECO:0000313" key="1">
    <source>
        <dbReference type="EMBL" id="KKK40981.1"/>
    </source>
</evidence>
<name>A0A0F8XXW2_9ZZZZ</name>
<feature type="non-terminal residue" evidence="1">
    <location>
        <position position="1"/>
    </location>
</feature>
<dbReference type="EMBL" id="LAZR01070435">
    <property type="protein sequence ID" value="KKK40981.1"/>
    <property type="molecule type" value="Genomic_DNA"/>
</dbReference>
<organism evidence="1">
    <name type="scientific">marine sediment metagenome</name>
    <dbReference type="NCBI Taxonomy" id="412755"/>
    <lineage>
        <taxon>unclassified sequences</taxon>
        <taxon>metagenomes</taxon>
        <taxon>ecological metagenomes</taxon>
    </lineage>
</organism>
<protein>
    <submittedName>
        <fullName evidence="1">Uncharacterized protein</fullName>
    </submittedName>
</protein>
<proteinExistence type="predicted"/>
<accession>A0A0F8XXW2</accession>
<gene>
    <name evidence="1" type="ORF">LCGC14_2890820</name>
</gene>
<reference evidence="1" key="1">
    <citation type="journal article" date="2015" name="Nature">
        <title>Complex archaea that bridge the gap between prokaryotes and eukaryotes.</title>
        <authorList>
            <person name="Spang A."/>
            <person name="Saw J.H."/>
            <person name="Jorgensen S.L."/>
            <person name="Zaremba-Niedzwiedzka K."/>
            <person name="Martijn J."/>
            <person name="Lind A.E."/>
            <person name="van Eijk R."/>
            <person name="Schleper C."/>
            <person name="Guy L."/>
            <person name="Ettema T.J."/>
        </authorList>
    </citation>
    <scope>NUCLEOTIDE SEQUENCE</scope>
</reference>
<dbReference type="AlphaFoldDB" id="A0A0F8XXW2"/>
<sequence length="53" mass="5987">FIEFLFTMNLLLKEKALDSDFNNDTLSKKSFSISCGCVIKIFNLSSSNFSISK</sequence>